<sequence length="145" mass="16244">MTEFKNSAVKSMVVMRKAFRTIDSRVSATFRDFDLTPAQFSVLDVLQAKGPMRIGDLIASILSTSGNMTIVIKNMEKNGWVKRTVSKKDHRAYIISITGAGRQLIEKALPAHIEAVEEAFSVLTEDEQKQLIELLKKFKTLGNKD</sequence>
<dbReference type="Proteomes" id="UP000245369">
    <property type="component" value="Chromosome"/>
</dbReference>
<dbReference type="InterPro" id="IPR000835">
    <property type="entry name" value="HTH_MarR-typ"/>
</dbReference>
<proteinExistence type="predicted"/>
<dbReference type="InterPro" id="IPR036390">
    <property type="entry name" value="WH_DNA-bd_sf"/>
</dbReference>
<evidence type="ECO:0000313" key="3">
    <source>
        <dbReference type="Proteomes" id="UP000245369"/>
    </source>
</evidence>
<dbReference type="Gene3D" id="1.10.10.10">
    <property type="entry name" value="Winged helix-like DNA-binding domain superfamily/Winged helix DNA-binding domain"/>
    <property type="match status" value="1"/>
</dbReference>
<evidence type="ECO:0000259" key="1">
    <source>
        <dbReference type="PROSITE" id="PS50995"/>
    </source>
</evidence>
<dbReference type="SMART" id="SM00347">
    <property type="entry name" value="HTH_MARR"/>
    <property type="match status" value="1"/>
</dbReference>
<organism evidence="2 3">
    <name type="scientific">Streptococcus sobrinus</name>
    <dbReference type="NCBI Taxonomy" id="1310"/>
    <lineage>
        <taxon>Bacteria</taxon>
        <taxon>Bacillati</taxon>
        <taxon>Bacillota</taxon>
        <taxon>Bacilli</taxon>
        <taxon>Lactobacillales</taxon>
        <taxon>Streptococcaceae</taxon>
        <taxon>Streptococcus</taxon>
    </lineage>
</organism>
<dbReference type="PANTHER" id="PTHR33164:SF101">
    <property type="entry name" value="TRANSCRIPTIONAL REPRESSOR MPRA"/>
    <property type="match status" value="1"/>
</dbReference>
<dbReference type="EMBL" id="CP029490">
    <property type="protein sequence ID" value="AWN21574.1"/>
    <property type="molecule type" value="Genomic_DNA"/>
</dbReference>
<feature type="domain" description="HTH marR-type" evidence="1">
    <location>
        <begin position="8"/>
        <end position="140"/>
    </location>
</feature>
<accession>A0ABM6W7N4</accession>
<gene>
    <name evidence="2" type="ORF">DK182_09685</name>
</gene>
<reference evidence="2 3" key="1">
    <citation type="submission" date="2018-05" db="EMBL/GenBank/DDBJ databases">
        <title>Complete genome sequences of Streptococcus sobrinus.</title>
        <authorList>
            <person name="Sales M."/>
            <person name="Jensen P.A."/>
        </authorList>
    </citation>
    <scope>NUCLEOTIDE SEQUENCE [LARGE SCALE GENOMIC DNA]</scope>
    <source>
        <strain evidence="2 3">SL1</strain>
    </source>
</reference>
<dbReference type="Pfam" id="PF01047">
    <property type="entry name" value="MarR"/>
    <property type="match status" value="1"/>
</dbReference>
<dbReference type="PROSITE" id="PS50995">
    <property type="entry name" value="HTH_MARR_2"/>
    <property type="match status" value="1"/>
</dbReference>
<dbReference type="GeneID" id="93924776"/>
<dbReference type="InterPro" id="IPR036388">
    <property type="entry name" value="WH-like_DNA-bd_sf"/>
</dbReference>
<name>A0ABM6W7N4_9STRE</name>
<dbReference type="SUPFAM" id="SSF46785">
    <property type="entry name" value="Winged helix' DNA-binding domain"/>
    <property type="match status" value="1"/>
</dbReference>
<dbReference type="PANTHER" id="PTHR33164">
    <property type="entry name" value="TRANSCRIPTIONAL REGULATOR, MARR FAMILY"/>
    <property type="match status" value="1"/>
</dbReference>
<protein>
    <submittedName>
        <fullName evidence="2">MarR family transcriptional regulator</fullName>
    </submittedName>
</protein>
<keyword evidence="3" id="KW-1185">Reference proteome</keyword>
<dbReference type="InterPro" id="IPR039422">
    <property type="entry name" value="MarR/SlyA-like"/>
</dbReference>
<dbReference type="PRINTS" id="PR00598">
    <property type="entry name" value="HTHMARR"/>
</dbReference>
<dbReference type="RefSeq" id="WP_002962869.1">
    <property type="nucleotide sequence ID" value="NZ_CP029490.1"/>
</dbReference>
<evidence type="ECO:0000313" key="2">
    <source>
        <dbReference type="EMBL" id="AWN21574.1"/>
    </source>
</evidence>